<keyword evidence="1 3" id="KW-0812">Transmembrane</keyword>
<name>A0A1G5G891_9FIRM</name>
<dbReference type="AlphaFoldDB" id="A0A1G5G891"/>
<reference evidence="5" key="1">
    <citation type="submission" date="2016-10" db="EMBL/GenBank/DDBJ databases">
        <authorList>
            <person name="Varghese N."/>
            <person name="Submissions S."/>
        </authorList>
    </citation>
    <scope>NUCLEOTIDE SEQUENCE [LARGE SCALE GENOMIC DNA]</scope>
    <source>
        <strain evidence="5">XBD2006</strain>
    </source>
</reference>
<keyword evidence="2 3" id="KW-1133">Transmembrane helix</keyword>
<dbReference type="PANTHER" id="PTHR37815:SF3">
    <property type="entry name" value="UPF0397 PROTEIN SPR0429"/>
    <property type="match status" value="1"/>
</dbReference>
<evidence type="ECO:0000313" key="5">
    <source>
        <dbReference type="Proteomes" id="UP000183047"/>
    </source>
</evidence>
<dbReference type="PANTHER" id="PTHR37815">
    <property type="entry name" value="UPF0397 PROTEIN BC_2624-RELATED"/>
    <property type="match status" value="1"/>
</dbReference>
<feature type="transmembrane region" description="Helical" evidence="3">
    <location>
        <begin position="112"/>
        <end position="132"/>
    </location>
</feature>
<evidence type="ECO:0000256" key="1">
    <source>
        <dbReference type="ARBA" id="ARBA00022692"/>
    </source>
</evidence>
<keyword evidence="5" id="KW-1185">Reference proteome</keyword>
<dbReference type="Gene3D" id="1.10.1760.20">
    <property type="match status" value="1"/>
</dbReference>
<dbReference type="Proteomes" id="UP000183047">
    <property type="component" value="Unassembled WGS sequence"/>
</dbReference>
<proteinExistence type="predicted"/>
<dbReference type="Pfam" id="PF07155">
    <property type="entry name" value="ECF-ribofla_trS"/>
    <property type="match status" value="1"/>
</dbReference>
<evidence type="ECO:0000256" key="3">
    <source>
        <dbReference type="SAM" id="Phobius"/>
    </source>
</evidence>
<feature type="transmembrane region" description="Helical" evidence="3">
    <location>
        <begin position="152"/>
        <end position="171"/>
    </location>
</feature>
<accession>A0A1G5G891</accession>
<dbReference type="InterPro" id="IPR009825">
    <property type="entry name" value="ECF_substrate-spec-like"/>
</dbReference>
<evidence type="ECO:0000313" key="4">
    <source>
        <dbReference type="EMBL" id="SCY47519.1"/>
    </source>
</evidence>
<evidence type="ECO:0000256" key="2">
    <source>
        <dbReference type="ARBA" id="ARBA00022989"/>
    </source>
</evidence>
<feature type="transmembrane region" description="Helical" evidence="3">
    <location>
        <begin position="14"/>
        <end position="36"/>
    </location>
</feature>
<protein>
    <submittedName>
        <fullName evidence="4">Uncharacterized membrane protein</fullName>
    </submittedName>
</protein>
<dbReference type="EMBL" id="FMUR01000019">
    <property type="protein sequence ID" value="SCY47519.1"/>
    <property type="molecule type" value="Genomic_DNA"/>
</dbReference>
<gene>
    <name evidence="4" type="ORF">SAMN02910451_02746</name>
</gene>
<dbReference type="GO" id="GO:0016020">
    <property type="term" value="C:membrane"/>
    <property type="evidence" value="ECO:0007669"/>
    <property type="project" value="InterPro"/>
</dbReference>
<dbReference type="OrthoDB" id="2220129at2"/>
<keyword evidence="3" id="KW-0472">Membrane</keyword>
<sequence length="181" mass="19830">MTQTQTNNLKNKNYVRWIALTGLFMGLNIIMSSFGIPVPGGHLYLCDLIICTAALLLDPLAAFVVGGIGSFLGDVLFYPAPMFVSLVTHGLQAAVISIIVSSKFGRIKKTHFITSVVATLIGAVIMVVGYTLGKIYVYSTFEYAMIKLPYEIAQALLGVVGSLFLCYKLGLMKIFRRMEFE</sequence>
<organism evidence="4 5">
    <name type="scientific">Butyrivibrio hungatei</name>
    <dbReference type="NCBI Taxonomy" id="185008"/>
    <lineage>
        <taxon>Bacteria</taxon>
        <taxon>Bacillati</taxon>
        <taxon>Bacillota</taxon>
        <taxon>Clostridia</taxon>
        <taxon>Lachnospirales</taxon>
        <taxon>Lachnospiraceae</taxon>
        <taxon>Butyrivibrio</taxon>
    </lineage>
</organism>
<dbReference type="RefSeq" id="WP_074463158.1">
    <property type="nucleotide sequence ID" value="NZ_FMUR01000019.1"/>
</dbReference>
<feature type="transmembrane region" description="Helical" evidence="3">
    <location>
        <begin position="48"/>
        <end position="72"/>
    </location>
</feature>
<feature type="transmembrane region" description="Helical" evidence="3">
    <location>
        <begin position="78"/>
        <end position="100"/>
    </location>
</feature>